<sequence>MTISHLWSKQFGYNYSTVPESDLIAFSGGQDSTNLIILWTNLNSYRRNSCVWCNHLWKKEDFYLFRHSFQISFLLYKPFLCTIFFSKILGEQKARKNRYNSFLRICNYSYFNFLLTGHTQNDQIETFFINLFRGSGKFGLQILRDSQIFLDSQFLQNFPTDES</sequence>
<organism evidence="6">
    <name type="scientific">Caulerpa okamurae</name>
    <dbReference type="NCBI Taxonomy" id="118247"/>
    <lineage>
        <taxon>Eukaryota</taxon>
        <taxon>Viridiplantae</taxon>
        <taxon>Chlorophyta</taxon>
        <taxon>core chlorophytes</taxon>
        <taxon>Ulvophyceae</taxon>
        <taxon>TCBD clade</taxon>
        <taxon>Bryopsidales</taxon>
        <taxon>Halimedineae</taxon>
        <taxon>Caulerpaceae</taxon>
        <taxon>Caulerpa</taxon>
    </lineage>
</organism>
<dbReference type="GO" id="GO:0016879">
    <property type="term" value="F:ligase activity, forming carbon-nitrogen bonds"/>
    <property type="evidence" value="ECO:0007669"/>
    <property type="project" value="InterPro"/>
</dbReference>
<evidence type="ECO:0000313" key="6">
    <source>
        <dbReference type="EMBL" id="ARR28446.1"/>
    </source>
</evidence>
<evidence type="ECO:0000259" key="5">
    <source>
        <dbReference type="Pfam" id="PF01171"/>
    </source>
</evidence>
<dbReference type="AlphaFoldDB" id="A0A3S5FWS5"/>
<protein>
    <recommendedName>
        <fullName evidence="5">tRNA(Ile)-lysidine/2-thiocytidine synthase N-terminal domain-containing protein</fullName>
    </recommendedName>
</protein>
<dbReference type="GO" id="GO:0008033">
    <property type="term" value="P:tRNA processing"/>
    <property type="evidence" value="ECO:0007669"/>
    <property type="project" value="UniProtKB-KW"/>
</dbReference>
<dbReference type="PANTHER" id="PTHR43033:SF1">
    <property type="entry name" value="TRNA(ILE)-LYSIDINE SYNTHASE-RELATED"/>
    <property type="match status" value="1"/>
</dbReference>
<dbReference type="EMBL" id="KX809677">
    <property type="protein sequence ID" value="ARR28446.1"/>
    <property type="molecule type" value="Genomic_DNA"/>
</dbReference>
<keyword evidence="6" id="KW-0934">Plastid</keyword>
<evidence type="ECO:0000256" key="2">
    <source>
        <dbReference type="ARBA" id="ARBA00022694"/>
    </source>
</evidence>
<dbReference type="InterPro" id="IPR012094">
    <property type="entry name" value="tRNA_Ile_lys_synt"/>
</dbReference>
<accession>A0A3S5FWS5</accession>
<dbReference type="PANTHER" id="PTHR43033">
    <property type="entry name" value="TRNA(ILE)-LYSIDINE SYNTHASE-RELATED"/>
    <property type="match status" value="1"/>
</dbReference>
<evidence type="ECO:0000256" key="3">
    <source>
        <dbReference type="ARBA" id="ARBA00022741"/>
    </source>
</evidence>
<dbReference type="InterPro" id="IPR011063">
    <property type="entry name" value="TilS/TtcA_N"/>
</dbReference>
<proteinExistence type="predicted"/>
<keyword evidence="1" id="KW-0436">Ligase</keyword>
<geneLocation type="chloroplast" evidence="6"/>
<dbReference type="Pfam" id="PF01171">
    <property type="entry name" value="ATP_bind_3"/>
    <property type="match status" value="1"/>
</dbReference>
<reference evidence="6" key="1">
    <citation type="submission" date="2016-08" db="EMBL/GenBank/DDBJ databases">
        <authorList>
            <person name="Wang Bo."/>
            <person name="Zheng Fengrong."/>
            <person name="Wang Xin."/>
            <person name="Du Fei."/>
        </authorList>
    </citation>
    <scope>NUCLEOTIDE SEQUENCE</scope>
</reference>
<evidence type="ECO:0000256" key="1">
    <source>
        <dbReference type="ARBA" id="ARBA00022598"/>
    </source>
</evidence>
<keyword evidence="2" id="KW-0819">tRNA processing</keyword>
<dbReference type="SUPFAM" id="SSF52402">
    <property type="entry name" value="Adenine nucleotide alpha hydrolases-like"/>
    <property type="match status" value="1"/>
</dbReference>
<dbReference type="Gene3D" id="3.40.50.620">
    <property type="entry name" value="HUPs"/>
    <property type="match status" value="1"/>
</dbReference>
<gene>
    <name evidence="6" type="primary">orf163</name>
</gene>
<dbReference type="InterPro" id="IPR014729">
    <property type="entry name" value="Rossmann-like_a/b/a_fold"/>
</dbReference>
<name>A0A3S5FWS5_9CHLO</name>
<feature type="domain" description="tRNA(Ile)-lysidine/2-thiocytidine synthase N-terminal" evidence="5">
    <location>
        <begin position="23"/>
        <end position="147"/>
    </location>
</feature>
<keyword evidence="4" id="KW-0067">ATP-binding</keyword>
<keyword evidence="3" id="KW-0547">Nucleotide-binding</keyword>
<keyword evidence="6" id="KW-0150">Chloroplast</keyword>
<evidence type="ECO:0000256" key="4">
    <source>
        <dbReference type="ARBA" id="ARBA00022840"/>
    </source>
</evidence>
<dbReference type="GO" id="GO:0005524">
    <property type="term" value="F:ATP binding"/>
    <property type="evidence" value="ECO:0007669"/>
    <property type="project" value="UniProtKB-KW"/>
</dbReference>